<dbReference type="NCBIfam" id="NF037982">
    <property type="entry name" value="Nramp_1"/>
    <property type="match status" value="1"/>
</dbReference>
<keyword evidence="5 6" id="KW-0472">Membrane</keyword>
<dbReference type="EMBL" id="UINC01017939">
    <property type="protein sequence ID" value="SVA74903.1"/>
    <property type="molecule type" value="Genomic_DNA"/>
</dbReference>
<evidence type="ECO:0000256" key="6">
    <source>
        <dbReference type="SAM" id="Phobius"/>
    </source>
</evidence>
<feature type="transmembrane region" description="Helical" evidence="6">
    <location>
        <begin position="311"/>
        <end position="330"/>
    </location>
</feature>
<feature type="transmembrane region" description="Helical" evidence="6">
    <location>
        <begin position="42"/>
        <end position="62"/>
    </location>
</feature>
<dbReference type="GO" id="GO:0005886">
    <property type="term" value="C:plasma membrane"/>
    <property type="evidence" value="ECO:0007669"/>
    <property type="project" value="TreeGrafter"/>
</dbReference>
<gene>
    <name evidence="7" type="ORF">METZ01_LOCUS127757</name>
</gene>
<feature type="transmembrane region" description="Helical" evidence="6">
    <location>
        <begin position="350"/>
        <end position="374"/>
    </location>
</feature>
<feature type="transmembrane region" description="Helical" evidence="6">
    <location>
        <begin position="114"/>
        <end position="144"/>
    </location>
</feature>
<evidence type="ECO:0000256" key="5">
    <source>
        <dbReference type="ARBA" id="ARBA00023136"/>
    </source>
</evidence>
<feature type="transmembrane region" description="Helical" evidence="6">
    <location>
        <begin position="223"/>
        <end position="241"/>
    </location>
</feature>
<evidence type="ECO:0000313" key="7">
    <source>
        <dbReference type="EMBL" id="SVA74903.1"/>
    </source>
</evidence>
<dbReference type="Pfam" id="PF01566">
    <property type="entry name" value="Nramp"/>
    <property type="match status" value="1"/>
</dbReference>
<keyword evidence="4 6" id="KW-1133">Transmembrane helix</keyword>
<organism evidence="7">
    <name type="scientific">marine metagenome</name>
    <dbReference type="NCBI Taxonomy" id="408172"/>
    <lineage>
        <taxon>unclassified sequences</taxon>
        <taxon>metagenomes</taxon>
        <taxon>ecological metagenomes</taxon>
    </lineage>
</organism>
<feature type="transmembrane region" description="Helical" evidence="6">
    <location>
        <begin position="156"/>
        <end position="174"/>
    </location>
</feature>
<sequence>VDEVTTNNGNNSDNAQVVQDGEKTLSSLELPDMSFRKMIGHFGPGIILMMTGIGTSHIITAPTAGGRFAYALMWCIPVAYIFKYYGFEMAFRFTNATGKSLIEAYGTQWKKWPLWYVMATTLLQCVIGQAGRLIAAAAVLYFLFSYLFSESLGFEIAIEYFAVLLGAFSVFILLRGNYKIVEQVAKTAAGFLFVTTLFVFFINPPDVSVAQYFVRFDMPSGSWLIVAGFLGLLPTGIDVSLQASEWGKAKKVGMGRIRHTLEEMGLAQRFDPFTPKKEHLTIDTSRLSPHTQLYCQRWFTIGLWDFRLGHLVSFIIACIFLILAAIWMYPSSVEGQDVIGDIARIFTESVGNGVMIIFLIGAFAATFSTAFNYFDGWP</sequence>
<dbReference type="GO" id="GO:0034755">
    <property type="term" value="P:iron ion transmembrane transport"/>
    <property type="evidence" value="ECO:0007669"/>
    <property type="project" value="TreeGrafter"/>
</dbReference>
<keyword evidence="2" id="KW-0813">Transport</keyword>
<evidence type="ECO:0000256" key="4">
    <source>
        <dbReference type="ARBA" id="ARBA00022989"/>
    </source>
</evidence>
<evidence type="ECO:0000256" key="2">
    <source>
        <dbReference type="ARBA" id="ARBA00022448"/>
    </source>
</evidence>
<keyword evidence="3 6" id="KW-0812">Transmembrane</keyword>
<reference evidence="7" key="1">
    <citation type="submission" date="2018-05" db="EMBL/GenBank/DDBJ databases">
        <authorList>
            <person name="Lanie J.A."/>
            <person name="Ng W.-L."/>
            <person name="Kazmierczak K.M."/>
            <person name="Andrzejewski T.M."/>
            <person name="Davidsen T.M."/>
            <person name="Wayne K.J."/>
            <person name="Tettelin H."/>
            <person name="Glass J.I."/>
            <person name="Rusch D."/>
            <person name="Podicherti R."/>
            <person name="Tsui H.-C.T."/>
            <person name="Winkler M.E."/>
        </authorList>
    </citation>
    <scope>NUCLEOTIDE SEQUENCE</scope>
</reference>
<evidence type="ECO:0000256" key="1">
    <source>
        <dbReference type="ARBA" id="ARBA00004141"/>
    </source>
</evidence>
<feature type="transmembrane region" description="Helical" evidence="6">
    <location>
        <begin position="186"/>
        <end position="203"/>
    </location>
</feature>
<dbReference type="AlphaFoldDB" id="A0A381YEC8"/>
<protein>
    <recommendedName>
        <fullName evidence="8">Amino acid transporter transmembrane domain-containing protein</fullName>
    </recommendedName>
</protein>
<evidence type="ECO:0008006" key="8">
    <source>
        <dbReference type="Google" id="ProtNLM"/>
    </source>
</evidence>
<dbReference type="GO" id="GO:0015086">
    <property type="term" value="F:cadmium ion transmembrane transporter activity"/>
    <property type="evidence" value="ECO:0007669"/>
    <property type="project" value="TreeGrafter"/>
</dbReference>
<evidence type="ECO:0000256" key="3">
    <source>
        <dbReference type="ARBA" id="ARBA00022692"/>
    </source>
</evidence>
<comment type="subcellular location">
    <subcellularLocation>
        <location evidence="1">Membrane</location>
        <topology evidence="1">Multi-pass membrane protein</topology>
    </subcellularLocation>
</comment>
<proteinExistence type="predicted"/>
<dbReference type="GO" id="GO:0005384">
    <property type="term" value="F:manganese ion transmembrane transporter activity"/>
    <property type="evidence" value="ECO:0007669"/>
    <property type="project" value="TreeGrafter"/>
</dbReference>
<feature type="non-terminal residue" evidence="7">
    <location>
        <position position="378"/>
    </location>
</feature>
<name>A0A381YEC8_9ZZZZ</name>
<accession>A0A381YEC8</accession>
<dbReference type="InterPro" id="IPR001046">
    <property type="entry name" value="NRAMP_fam"/>
</dbReference>
<dbReference type="PANTHER" id="PTHR11706:SF33">
    <property type="entry name" value="NATURAL RESISTANCE-ASSOCIATED MACROPHAGE PROTEIN 2"/>
    <property type="match status" value="1"/>
</dbReference>
<dbReference type="PANTHER" id="PTHR11706">
    <property type="entry name" value="SOLUTE CARRIER PROTEIN FAMILY 11 MEMBER"/>
    <property type="match status" value="1"/>
</dbReference>
<feature type="transmembrane region" description="Helical" evidence="6">
    <location>
        <begin position="68"/>
        <end position="85"/>
    </location>
</feature>
<feature type="non-terminal residue" evidence="7">
    <location>
        <position position="1"/>
    </location>
</feature>